<dbReference type="PROSITE" id="PS00595">
    <property type="entry name" value="AA_TRANSFER_CLASS_5"/>
    <property type="match status" value="1"/>
</dbReference>
<dbReference type="InterPro" id="IPR000192">
    <property type="entry name" value="Aminotrans_V_dom"/>
</dbReference>
<keyword evidence="5 8" id="KW-0663">Pyridoxal phosphate</keyword>
<sequence length="407" mass="44862">MGIEIEKIRGLFPVLHQEVHGKPLIYFDNAATTQKPQAVLDALTNYYEKDNSNIHRGAHALADRATRYFEEARETIQHFINARESAEVIFTKGTTESINLVASTFGRKFIEKGDEIIISTLEHHSNIVPWQMLCEEKGAILKIIPINDAGEILFDEFEKLLSAKTKLVSIVHASNALGTINPVKKVIAAAHAVGAKVLLDGAQSTSHLTIDVQDLDCDFMAFSAHKLYGPTGLGVLYGKREVLESMPPYQGGGEMIKEVTFEKTTYNEIPFKFEAGTPNIGDVIAFKAAIDFINQIGKETIKAHEDELLSYASEQLSQIKGFFPVGTAAEKVSVLSFNINAMHPYDVGMMLDANGIAVRTGHHCTQPLMKRLGLEGTVRASFSVYNSKSEIEKLAEGVSRIARIKNK</sequence>
<dbReference type="InterPro" id="IPR016454">
    <property type="entry name" value="Cysteine_dSase"/>
</dbReference>
<evidence type="ECO:0000256" key="8">
    <source>
        <dbReference type="RuleBase" id="RU004506"/>
    </source>
</evidence>
<evidence type="ECO:0000256" key="3">
    <source>
        <dbReference type="ARBA" id="ARBA00010447"/>
    </source>
</evidence>
<dbReference type="GO" id="GO:0006534">
    <property type="term" value="P:cysteine metabolic process"/>
    <property type="evidence" value="ECO:0007669"/>
    <property type="project" value="UniProtKB-UniRule"/>
</dbReference>
<dbReference type="AlphaFoldDB" id="A0A1I6XLX0"/>
<dbReference type="OrthoDB" id="9804366at2"/>
<evidence type="ECO:0000313" key="10">
    <source>
        <dbReference type="EMBL" id="SFT39345.1"/>
    </source>
</evidence>
<accession>A0A1I6XLX0</accession>
<dbReference type="GO" id="GO:0031071">
    <property type="term" value="F:cysteine desulfurase activity"/>
    <property type="evidence" value="ECO:0007669"/>
    <property type="project" value="UniProtKB-UniRule"/>
</dbReference>
<evidence type="ECO:0000256" key="6">
    <source>
        <dbReference type="ARBA" id="ARBA00050776"/>
    </source>
</evidence>
<dbReference type="EMBL" id="FPBF01000001">
    <property type="protein sequence ID" value="SFT39345.1"/>
    <property type="molecule type" value="Genomic_DNA"/>
</dbReference>
<evidence type="ECO:0000256" key="1">
    <source>
        <dbReference type="ARBA" id="ARBA00001933"/>
    </source>
</evidence>
<feature type="domain" description="Aminotransferase class V" evidence="9">
    <location>
        <begin position="25"/>
        <end position="394"/>
    </location>
</feature>
<dbReference type="InterPro" id="IPR010970">
    <property type="entry name" value="Cys_dSase_SufS"/>
</dbReference>
<dbReference type="InterPro" id="IPR015421">
    <property type="entry name" value="PyrdxlP-dep_Trfase_major"/>
</dbReference>
<dbReference type="GO" id="GO:0030170">
    <property type="term" value="F:pyridoxal phosphate binding"/>
    <property type="evidence" value="ECO:0007669"/>
    <property type="project" value="UniProtKB-UniRule"/>
</dbReference>
<dbReference type="STRING" id="305507.SAMN04489724_0561"/>
<evidence type="ECO:0000256" key="7">
    <source>
        <dbReference type="RuleBase" id="RU004504"/>
    </source>
</evidence>
<dbReference type="InterPro" id="IPR015422">
    <property type="entry name" value="PyrdxlP-dep_Trfase_small"/>
</dbReference>
<comment type="function">
    <text evidence="2 8">Catalyzes the removal of elemental sulfur and selenium atoms from L-cysteine, L-cystine, L-selenocysteine, and L-selenocystine to produce L-alanine.</text>
</comment>
<evidence type="ECO:0000313" key="11">
    <source>
        <dbReference type="Proteomes" id="UP000199673"/>
    </source>
</evidence>
<dbReference type="Gene3D" id="3.90.1150.10">
    <property type="entry name" value="Aspartate Aminotransferase, domain 1"/>
    <property type="match status" value="1"/>
</dbReference>
<evidence type="ECO:0000256" key="4">
    <source>
        <dbReference type="ARBA" id="ARBA00022679"/>
    </source>
</evidence>
<dbReference type="Gene3D" id="3.40.640.10">
    <property type="entry name" value="Type I PLP-dependent aspartate aminotransferase-like (Major domain)"/>
    <property type="match status" value="1"/>
</dbReference>
<keyword evidence="11" id="KW-1185">Reference proteome</keyword>
<organism evidence="10 11">
    <name type="scientific">Algoriphagus locisalis</name>
    <dbReference type="NCBI Taxonomy" id="305507"/>
    <lineage>
        <taxon>Bacteria</taxon>
        <taxon>Pseudomonadati</taxon>
        <taxon>Bacteroidota</taxon>
        <taxon>Cytophagia</taxon>
        <taxon>Cytophagales</taxon>
        <taxon>Cyclobacteriaceae</taxon>
        <taxon>Algoriphagus</taxon>
    </lineage>
</organism>
<dbReference type="PANTHER" id="PTHR43586">
    <property type="entry name" value="CYSTEINE DESULFURASE"/>
    <property type="match status" value="1"/>
</dbReference>
<dbReference type="NCBIfam" id="TIGR01979">
    <property type="entry name" value="sufS"/>
    <property type="match status" value="1"/>
</dbReference>
<keyword evidence="4 8" id="KW-0808">Transferase</keyword>
<dbReference type="GO" id="GO:0016829">
    <property type="term" value="F:lyase activity"/>
    <property type="evidence" value="ECO:0007669"/>
    <property type="project" value="UniProtKB-KW"/>
</dbReference>
<dbReference type="RefSeq" id="WP_091691173.1">
    <property type="nucleotide sequence ID" value="NZ_FPBF01000001.1"/>
</dbReference>
<keyword evidence="10" id="KW-0456">Lyase</keyword>
<comment type="catalytic activity">
    <reaction evidence="6 8">
        <text>(sulfur carrier)-H + L-cysteine = (sulfur carrier)-SH + L-alanine</text>
        <dbReference type="Rhea" id="RHEA:43892"/>
        <dbReference type="Rhea" id="RHEA-COMP:14737"/>
        <dbReference type="Rhea" id="RHEA-COMP:14739"/>
        <dbReference type="ChEBI" id="CHEBI:29917"/>
        <dbReference type="ChEBI" id="CHEBI:35235"/>
        <dbReference type="ChEBI" id="CHEBI:57972"/>
        <dbReference type="ChEBI" id="CHEBI:64428"/>
        <dbReference type="EC" id="2.8.1.7"/>
    </reaction>
</comment>
<comment type="cofactor">
    <cofactor evidence="1 7">
        <name>pyridoxal 5'-phosphate</name>
        <dbReference type="ChEBI" id="CHEBI:597326"/>
    </cofactor>
</comment>
<dbReference type="InterPro" id="IPR020578">
    <property type="entry name" value="Aminotrans_V_PyrdxlP_BS"/>
</dbReference>
<dbReference type="InterPro" id="IPR015424">
    <property type="entry name" value="PyrdxlP-dep_Trfase"/>
</dbReference>
<dbReference type="PANTHER" id="PTHR43586:SF8">
    <property type="entry name" value="CYSTEINE DESULFURASE 1, CHLOROPLASTIC"/>
    <property type="match status" value="1"/>
</dbReference>
<dbReference type="Proteomes" id="UP000199673">
    <property type="component" value="Unassembled WGS sequence"/>
</dbReference>
<proteinExistence type="inferred from homology"/>
<evidence type="ECO:0000256" key="2">
    <source>
        <dbReference type="ARBA" id="ARBA00002824"/>
    </source>
</evidence>
<dbReference type="PIRSF" id="PIRSF005572">
    <property type="entry name" value="NifS"/>
    <property type="match status" value="1"/>
</dbReference>
<reference evidence="11" key="1">
    <citation type="submission" date="2016-10" db="EMBL/GenBank/DDBJ databases">
        <authorList>
            <person name="Varghese N."/>
            <person name="Submissions S."/>
        </authorList>
    </citation>
    <scope>NUCLEOTIDE SEQUENCE [LARGE SCALE GENOMIC DNA]</scope>
    <source>
        <strain evidence="11">DSM 23445</strain>
    </source>
</reference>
<gene>
    <name evidence="10" type="ORF">SAMN04489724_0561</name>
</gene>
<dbReference type="CDD" id="cd06453">
    <property type="entry name" value="SufS_like"/>
    <property type="match status" value="1"/>
</dbReference>
<name>A0A1I6XLX0_9BACT</name>
<dbReference type="Pfam" id="PF00266">
    <property type="entry name" value="Aminotran_5"/>
    <property type="match status" value="1"/>
</dbReference>
<evidence type="ECO:0000259" key="9">
    <source>
        <dbReference type="Pfam" id="PF00266"/>
    </source>
</evidence>
<dbReference type="EC" id="2.8.1.7" evidence="8"/>
<dbReference type="SUPFAM" id="SSF53383">
    <property type="entry name" value="PLP-dependent transferases"/>
    <property type="match status" value="1"/>
</dbReference>
<protein>
    <recommendedName>
        <fullName evidence="8">Cysteine desulfurase</fullName>
        <ecNumber evidence="8">2.8.1.7</ecNumber>
    </recommendedName>
</protein>
<comment type="similarity">
    <text evidence="3 8">Belongs to the class-V pyridoxal-phosphate-dependent aminotransferase family. Csd subfamily.</text>
</comment>
<evidence type="ECO:0000256" key="5">
    <source>
        <dbReference type="ARBA" id="ARBA00022898"/>
    </source>
</evidence>